<comment type="similarity">
    <text evidence="3 11">Belongs to the polysaccharide lyase 4 family.</text>
</comment>
<dbReference type="AlphaFoldDB" id="A0A6A5WZN2"/>
<gene>
    <name evidence="16" type="ORF">P154DRAFT_479889</name>
</gene>
<dbReference type="InterPro" id="IPR011013">
    <property type="entry name" value="Gal_mutarotase_sf_dom"/>
</dbReference>
<feature type="disulfide bond" evidence="12">
    <location>
        <begin position="50"/>
        <end position="94"/>
    </location>
</feature>
<evidence type="ECO:0000259" key="14">
    <source>
        <dbReference type="Pfam" id="PF14683"/>
    </source>
</evidence>
<organism evidence="16 17">
    <name type="scientific">Amniculicola lignicola CBS 123094</name>
    <dbReference type="NCBI Taxonomy" id="1392246"/>
    <lineage>
        <taxon>Eukaryota</taxon>
        <taxon>Fungi</taxon>
        <taxon>Dikarya</taxon>
        <taxon>Ascomycota</taxon>
        <taxon>Pezizomycotina</taxon>
        <taxon>Dothideomycetes</taxon>
        <taxon>Pleosporomycetidae</taxon>
        <taxon>Pleosporales</taxon>
        <taxon>Amniculicolaceae</taxon>
        <taxon>Amniculicola</taxon>
    </lineage>
</organism>
<dbReference type="PIRSF" id="PIRSF011794">
    <property type="entry name" value="Rhamnogalacturonase_B"/>
    <property type="match status" value="1"/>
</dbReference>
<dbReference type="FunFam" id="2.60.120.260:FF:000102">
    <property type="entry name" value="Rhamnogalacturonate lyase A"/>
    <property type="match status" value="1"/>
</dbReference>
<keyword evidence="10 11" id="KW-0624">Polysaccharide degradation</keyword>
<sequence length="537" mass="57213">MRVLQSVALAAFAFSSAAIAAFGITTSSTGFTVDAGSENPFKIFVNSATCDITSILYRSEEFQDSSKYSHISSGLGSATVTATIVSSTYVKVTCVTSTLTHYIVIKSGEATLYMATYTTAEPAIGELRFIARLQGSKLPLEYPFGIVSTTGTSTTVVEGTDVYTVDGQTRSKFFSSERFIDDNTHCVYRDGTDAIHACMMMDSYSYESSSGGPFFRDINSNNVGSATHLTFYMNSGHVQTETFRQGLHGPYALAFSRSGIPSGKSMDTTFFKDLGITGYVASTARGTVSGTATGVSSSFQIVLHWYNANAQYWAYASSSGAFTSPLMKPGTYTQVLYKGELQVGSSSVTVTAAKTTTANIAASTQSHTTIFQIGDWDGKPTGFRNADKQLRMHPSDSRMSSWGPLTYTVGSSSLDSIPMAIWKGYNPLTIKVTLTAAQATGAATFRIGTTLSFAGGRPYITVGSWTSTTPAAPTKIDSRGVTRGAYRGFGEVYDLAIPAGTLVTGSNTITINCASGSTGDPWFLLPNVILDAIELFR</sequence>
<dbReference type="PANTHER" id="PTHR36574:SF1">
    <property type="entry name" value="RHAMNOGALACTURONATE LYASE-RELATED"/>
    <property type="match status" value="1"/>
</dbReference>
<dbReference type="SUPFAM" id="SSF49452">
    <property type="entry name" value="Starch-binding domain-like"/>
    <property type="match status" value="1"/>
</dbReference>
<dbReference type="GO" id="GO:0005576">
    <property type="term" value="C:extracellular region"/>
    <property type="evidence" value="ECO:0007669"/>
    <property type="project" value="UniProtKB-SubCell"/>
</dbReference>
<dbReference type="InterPro" id="IPR029413">
    <property type="entry name" value="RG-lyase_II"/>
</dbReference>
<dbReference type="Proteomes" id="UP000799779">
    <property type="component" value="Unassembled WGS sequence"/>
</dbReference>
<dbReference type="OrthoDB" id="114708at2759"/>
<dbReference type="InterPro" id="IPR029411">
    <property type="entry name" value="RG-lyase_III"/>
</dbReference>
<keyword evidence="4 11" id="KW-0964">Secreted</keyword>
<dbReference type="Gene3D" id="2.60.40.1120">
    <property type="entry name" value="Carboxypeptidase-like, regulatory domain"/>
    <property type="match status" value="1"/>
</dbReference>
<dbReference type="GO" id="GO:0030246">
    <property type="term" value="F:carbohydrate binding"/>
    <property type="evidence" value="ECO:0007669"/>
    <property type="project" value="UniProtKB-UniRule"/>
</dbReference>
<feature type="signal peptide" evidence="11">
    <location>
        <begin position="1"/>
        <end position="21"/>
    </location>
</feature>
<dbReference type="GO" id="GO:0045490">
    <property type="term" value="P:pectin catabolic process"/>
    <property type="evidence" value="ECO:0007669"/>
    <property type="project" value="TreeGrafter"/>
</dbReference>
<dbReference type="Pfam" id="PF14686">
    <property type="entry name" value="fn3_3"/>
    <property type="match status" value="1"/>
</dbReference>
<reference evidence="16" key="1">
    <citation type="journal article" date="2020" name="Stud. Mycol.">
        <title>101 Dothideomycetes genomes: a test case for predicting lifestyles and emergence of pathogens.</title>
        <authorList>
            <person name="Haridas S."/>
            <person name="Albert R."/>
            <person name="Binder M."/>
            <person name="Bloem J."/>
            <person name="Labutti K."/>
            <person name="Salamov A."/>
            <person name="Andreopoulos B."/>
            <person name="Baker S."/>
            <person name="Barry K."/>
            <person name="Bills G."/>
            <person name="Bluhm B."/>
            <person name="Cannon C."/>
            <person name="Castanera R."/>
            <person name="Culley D."/>
            <person name="Daum C."/>
            <person name="Ezra D."/>
            <person name="Gonzalez J."/>
            <person name="Henrissat B."/>
            <person name="Kuo A."/>
            <person name="Liang C."/>
            <person name="Lipzen A."/>
            <person name="Lutzoni F."/>
            <person name="Magnuson J."/>
            <person name="Mondo S."/>
            <person name="Nolan M."/>
            <person name="Ohm R."/>
            <person name="Pangilinan J."/>
            <person name="Park H.-J."/>
            <person name="Ramirez L."/>
            <person name="Alfaro M."/>
            <person name="Sun H."/>
            <person name="Tritt A."/>
            <person name="Yoshinaga Y."/>
            <person name="Zwiers L.-H."/>
            <person name="Turgeon B."/>
            <person name="Goodwin S."/>
            <person name="Spatafora J."/>
            <person name="Crous P."/>
            <person name="Grigoriev I."/>
        </authorList>
    </citation>
    <scope>NUCLEOTIDE SEQUENCE</scope>
    <source>
        <strain evidence="16">CBS 123094</strain>
    </source>
</reference>
<proteinExistence type="inferred from homology"/>
<evidence type="ECO:0000256" key="10">
    <source>
        <dbReference type="ARBA" id="ARBA00023326"/>
    </source>
</evidence>
<dbReference type="CDD" id="cd10317">
    <property type="entry name" value="RGL4_C"/>
    <property type="match status" value="1"/>
</dbReference>
<evidence type="ECO:0000256" key="1">
    <source>
        <dbReference type="ARBA" id="ARBA00001324"/>
    </source>
</evidence>
<evidence type="ECO:0000256" key="11">
    <source>
        <dbReference type="PIRNR" id="PIRNR011794"/>
    </source>
</evidence>
<dbReference type="EC" id="4.2.2.23" evidence="11"/>
<dbReference type="Pfam" id="PF14683">
    <property type="entry name" value="CBM-like"/>
    <property type="match status" value="1"/>
</dbReference>
<evidence type="ECO:0000256" key="12">
    <source>
        <dbReference type="PIRSR" id="PIRSR011794-1"/>
    </source>
</evidence>
<dbReference type="Gene3D" id="2.60.120.260">
    <property type="entry name" value="Galactose-binding domain-like"/>
    <property type="match status" value="1"/>
</dbReference>
<keyword evidence="8 11" id="KW-0119">Carbohydrate metabolism</keyword>
<name>A0A6A5WZN2_9PLEO</name>
<keyword evidence="17" id="KW-1185">Reference proteome</keyword>
<keyword evidence="7 11" id="KW-0456">Lyase</keyword>
<evidence type="ECO:0000256" key="4">
    <source>
        <dbReference type="ARBA" id="ARBA00022525"/>
    </source>
</evidence>
<evidence type="ECO:0000313" key="17">
    <source>
        <dbReference type="Proteomes" id="UP000799779"/>
    </source>
</evidence>
<evidence type="ECO:0000256" key="9">
    <source>
        <dbReference type="ARBA" id="ARBA00023316"/>
    </source>
</evidence>
<accession>A0A6A5WZN2</accession>
<evidence type="ECO:0000256" key="5">
    <source>
        <dbReference type="ARBA" id="ARBA00022729"/>
    </source>
</evidence>
<evidence type="ECO:0000259" key="15">
    <source>
        <dbReference type="Pfam" id="PF14686"/>
    </source>
</evidence>
<evidence type="ECO:0000313" key="16">
    <source>
        <dbReference type="EMBL" id="KAF2007210.1"/>
    </source>
</evidence>
<evidence type="ECO:0000256" key="3">
    <source>
        <dbReference type="ARBA" id="ARBA00010418"/>
    </source>
</evidence>
<dbReference type="InterPro" id="IPR015364">
    <property type="entry name" value="RhgB_N"/>
</dbReference>
<feature type="domain" description="Rhamnogalacturonan lyase" evidence="14">
    <location>
        <begin position="369"/>
        <end position="535"/>
    </location>
</feature>
<dbReference type="GO" id="GO:0071555">
    <property type="term" value="P:cell wall organization"/>
    <property type="evidence" value="ECO:0007669"/>
    <property type="project" value="UniProtKB-UniRule"/>
</dbReference>
<dbReference type="InterPro" id="IPR013784">
    <property type="entry name" value="Carb-bd-like_fold"/>
</dbReference>
<feature type="domain" description="Rhamnogalacturonase B N-terminal" evidence="13">
    <location>
        <begin position="22"/>
        <end position="278"/>
    </location>
</feature>
<comment type="catalytic activity">
    <reaction evidence="1 11">
        <text>Endotype eliminative cleavage of L-alpha-rhamnopyranosyl-(1-&gt;4)-alpha-D-galactopyranosyluronic acid bonds of rhamnogalacturonan I domains in ramified hairy regions of pectin leaving L-rhamnopyranose at the reducing end and 4-deoxy-4,5-unsaturated D-galactopyranosyluronic acid at the non-reducing end.</text>
        <dbReference type="EC" id="4.2.2.23"/>
    </reaction>
</comment>
<dbReference type="InterPro" id="IPR014718">
    <property type="entry name" value="GH-type_carb-bd"/>
</dbReference>
<keyword evidence="9 11" id="KW-0961">Cell wall biogenesis/degradation</keyword>
<dbReference type="EMBL" id="ML977557">
    <property type="protein sequence ID" value="KAF2007210.1"/>
    <property type="molecule type" value="Genomic_DNA"/>
</dbReference>
<dbReference type="GO" id="GO:0102210">
    <property type="term" value="F:rhamnogalacturonan endolyase activity"/>
    <property type="evidence" value="ECO:0007669"/>
    <property type="project" value="UniProtKB-UniRule"/>
</dbReference>
<keyword evidence="6 12" id="KW-1015">Disulfide bond</keyword>
<dbReference type="InterPro" id="IPR016590">
    <property type="entry name" value="Rhamnogalacturonase_B"/>
</dbReference>
<feature type="domain" description="Rhamnogalacturonan lyase" evidence="15">
    <location>
        <begin position="284"/>
        <end position="357"/>
    </location>
</feature>
<dbReference type="SUPFAM" id="SSF49785">
    <property type="entry name" value="Galactose-binding domain-like"/>
    <property type="match status" value="1"/>
</dbReference>
<dbReference type="InterPro" id="IPR030934">
    <property type="entry name" value="Intein_C"/>
</dbReference>
<dbReference type="PROSITE" id="PS50818">
    <property type="entry name" value="INTEIN_C_TER"/>
    <property type="match status" value="1"/>
</dbReference>
<dbReference type="PANTHER" id="PTHR36574">
    <property type="entry name" value="RHAMNOGALACTURONATE LYASE-RELATED"/>
    <property type="match status" value="1"/>
</dbReference>
<evidence type="ECO:0000256" key="2">
    <source>
        <dbReference type="ARBA" id="ARBA00004613"/>
    </source>
</evidence>
<dbReference type="Pfam" id="PF09284">
    <property type="entry name" value="RhgB_N"/>
    <property type="match status" value="1"/>
</dbReference>
<dbReference type="InterPro" id="IPR008979">
    <property type="entry name" value="Galactose-bd-like_sf"/>
</dbReference>
<feature type="disulfide bond" evidence="12">
    <location>
        <begin position="186"/>
        <end position="198"/>
    </location>
</feature>
<evidence type="ECO:0000259" key="13">
    <source>
        <dbReference type="Pfam" id="PF09284"/>
    </source>
</evidence>
<dbReference type="Gene3D" id="2.70.98.10">
    <property type="match status" value="1"/>
</dbReference>
<protein>
    <recommendedName>
        <fullName evidence="11">Rhamnogalacturonate lyase</fullName>
        <ecNumber evidence="11">4.2.2.23</ecNumber>
    </recommendedName>
</protein>
<dbReference type="FunFam" id="2.70.98.10:FF:000020">
    <property type="entry name" value="Rhamnogalacturonate lyase A"/>
    <property type="match status" value="1"/>
</dbReference>
<comment type="subcellular location">
    <subcellularLocation>
        <location evidence="2 11">Secreted</location>
    </subcellularLocation>
</comment>
<evidence type="ECO:0000256" key="8">
    <source>
        <dbReference type="ARBA" id="ARBA00023277"/>
    </source>
</evidence>
<evidence type="ECO:0000256" key="6">
    <source>
        <dbReference type="ARBA" id="ARBA00023157"/>
    </source>
</evidence>
<keyword evidence="5 11" id="KW-0732">Signal</keyword>
<dbReference type="SUPFAM" id="SSF74650">
    <property type="entry name" value="Galactose mutarotase-like"/>
    <property type="match status" value="1"/>
</dbReference>
<evidence type="ECO:0000256" key="7">
    <source>
        <dbReference type="ARBA" id="ARBA00023239"/>
    </source>
</evidence>
<feature type="chain" id="PRO_5025720785" description="Rhamnogalacturonate lyase" evidence="11">
    <location>
        <begin position="22"/>
        <end position="537"/>
    </location>
</feature>